<dbReference type="Proteomes" id="UP000179807">
    <property type="component" value="Unassembled WGS sequence"/>
</dbReference>
<dbReference type="SUPFAM" id="SSF53067">
    <property type="entry name" value="Actin-like ATPase domain"/>
    <property type="match status" value="2"/>
</dbReference>
<proteinExistence type="inferred from homology"/>
<comment type="caution">
    <text evidence="2">The sequence shown here is derived from an EMBL/GenBank/DDBJ whole genome shotgun (WGS) entry which is preliminary data.</text>
</comment>
<dbReference type="FunFam" id="3.30.420.40:FF:000058">
    <property type="entry name" value="Putative actin-related protein 5"/>
    <property type="match status" value="1"/>
</dbReference>
<dbReference type="SMART" id="SM00268">
    <property type="entry name" value="ACTIN"/>
    <property type="match status" value="1"/>
</dbReference>
<dbReference type="RefSeq" id="XP_068351060.1">
    <property type="nucleotide sequence ID" value="XM_068510440.1"/>
</dbReference>
<gene>
    <name evidence="2" type="ORF">TRFO_35760</name>
</gene>
<dbReference type="FunFam" id="3.30.420.40:FF:000050">
    <property type="entry name" value="Actin, alpha skeletal muscle"/>
    <property type="match status" value="1"/>
</dbReference>
<dbReference type="GeneID" id="94845144"/>
<evidence type="ECO:0000313" key="3">
    <source>
        <dbReference type="Proteomes" id="UP000179807"/>
    </source>
</evidence>
<dbReference type="Gene3D" id="3.30.420.40">
    <property type="match status" value="2"/>
</dbReference>
<dbReference type="AlphaFoldDB" id="A0A1J4JK63"/>
<dbReference type="FunFam" id="3.90.640.10:FF:000007">
    <property type="entry name" value="Actin like 7B"/>
    <property type="match status" value="1"/>
</dbReference>
<dbReference type="InterPro" id="IPR004000">
    <property type="entry name" value="Actin"/>
</dbReference>
<accession>A0A1J4JK63</accession>
<dbReference type="Gene3D" id="3.90.640.10">
    <property type="entry name" value="Actin, Chain A, domain 4"/>
    <property type="match status" value="1"/>
</dbReference>
<comment type="similarity">
    <text evidence="1">Belongs to the actin family.</text>
</comment>
<evidence type="ECO:0000313" key="2">
    <source>
        <dbReference type="EMBL" id="OHS97923.1"/>
    </source>
</evidence>
<sequence length="374" mass="42310">MEVSTVVLDNGSYLLRAGMSGYSKPSVLIPTVIARSNTPKVKGDLFAPKDIYIGSDVFTCEVPNLDISYPIKERAITNYGQMEKIWNYIFSDELIIKPEEHPIVLTEAPFTPERNRQQAIQIMMEKFSFAAYYSSIPEVFSLFSAGRTTGLVVDSGESMTDILPVFECYPMYHVFSRLPIGGSHINSYLKRLLMQSGIEINESNENQLLNDIKEKLCYVPIDIEEEQHKYEHVNEIEKTYQMPSGLQVHIGSQRFRCVEPLFDPRLIQIQSEGINQLLFETINKCGELKQEMFKNIVLSGGTSLFPGFGQRLKKDLSKLAPPETKIDVIANEDRSNAAWLGGSVLASQASFSLMWITKDEYQEVGDNIVNLKCF</sequence>
<dbReference type="OrthoDB" id="5132116at2759"/>
<name>A0A1J4JK63_9EUKA</name>
<dbReference type="VEuPathDB" id="TrichDB:TRFO_35760"/>
<dbReference type="PANTHER" id="PTHR11937">
    <property type="entry name" value="ACTIN"/>
    <property type="match status" value="1"/>
</dbReference>
<reference evidence="2" key="1">
    <citation type="submission" date="2016-10" db="EMBL/GenBank/DDBJ databases">
        <authorList>
            <person name="Benchimol M."/>
            <person name="Almeida L.G."/>
            <person name="Vasconcelos A.T."/>
            <person name="Perreira-Neves A."/>
            <person name="Rosa I.A."/>
            <person name="Tasca T."/>
            <person name="Bogo M.R."/>
            <person name="de Souza W."/>
        </authorList>
    </citation>
    <scope>NUCLEOTIDE SEQUENCE [LARGE SCALE GENOMIC DNA]</scope>
    <source>
        <strain evidence="2">K</strain>
    </source>
</reference>
<protein>
    <submittedName>
        <fullName evidence="2">Actin</fullName>
    </submittedName>
</protein>
<organism evidence="2 3">
    <name type="scientific">Tritrichomonas foetus</name>
    <dbReference type="NCBI Taxonomy" id="1144522"/>
    <lineage>
        <taxon>Eukaryota</taxon>
        <taxon>Metamonada</taxon>
        <taxon>Parabasalia</taxon>
        <taxon>Tritrichomonadida</taxon>
        <taxon>Tritrichomonadidae</taxon>
        <taxon>Tritrichomonas</taxon>
    </lineage>
</organism>
<dbReference type="Pfam" id="PF00022">
    <property type="entry name" value="Actin"/>
    <property type="match status" value="1"/>
</dbReference>
<dbReference type="PRINTS" id="PR00190">
    <property type="entry name" value="ACTIN"/>
</dbReference>
<keyword evidence="3" id="KW-1185">Reference proteome</keyword>
<dbReference type="EMBL" id="MLAK01001085">
    <property type="protein sequence ID" value="OHS97923.1"/>
    <property type="molecule type" value="Genomic_DNA"/>
</dbReference>
<evidence type="ECO:0000256" key="1">
    <source>
        <dbReference type="RuleBase" id="RU000487"/>
    </source>
</evidence>
<dbReference type="InterPro" id="IPR043129">
    <property type="entry name" value="ATPase_NBD"/>
</dbReference>